<reference evidence="4 5" key="1">
    <citation type="submission" date="2016-01" db="EMBL/GenBank/DDBJ databases">
        <title>Draft Genome Sequences of Seven Thermophilic Sporeformers Isolated from Foods.</title>
        <authorList>
            <person name="Berendsen E.M."/>
            <person name="Wells-Bennik M.H."/>
            <person name="Krawcyk A.O."/>
            <person name="De Jong A."/>
            <person name="Holsappel S."/>
            <person name="Eijlander R.T."/>
            <person name="Kuipers O.P."/>
        </authorList>
    </citation>
    <scope>NUCLEOTIDE SEQUENCE [LARGE SCALE GENOMIC DNA]</scope>
    <source>
        <strain evidence="4 5">B4119</strain>
    </source>
</reference>
<dbReference type="PROSITE" id="PS50893">
    <property type="entry name" value="ABC_TRANSPORTER_2"/>
    <property type="match status" value="1"/>
</dbReference>
<dbReference type="PANTHER" id="PTHR43158">
    <property type="entry name" value="SKFA PEPTIDE EXPORT ATP-BINDING PROTEIN SKFE"/>
    <property type="match status" value="1"/>
</dbReference>
<dbReference type="CDD" id="cd03230">
    <property type="entry name" value="ABC_DR_subfamily_A"/>
    <property type="match status" value="1"/>
</dbReference>
<accession>A0A150LSC7</accession>
<dbReference type="Pfam" id="PF00005">
    <property type="entry name" value="ABC_tran"/>
    <property type="match status" value="1"/>
</dbReference>
<protein>
    <recommendedName>
        <fullName evidence="3">ABC transporter domain-containing protein</fullName>
    </recommendedName>
</protein>
<dbReference type="STRING" id="81408.B4119_2952"/>
<dbReference type="eggNOG" id="COG1131">
    <property type="taxonomic scope" value="Bacteria"/>
</dbReference>
<proteinExistence type="predicted"/>
<dbReference type="GO" id="GO:0005524">
    <property type="term" value="F:ATP binding"/>
    <property type="evidence" value="ECO:0007669"/>
    <property type="project" value="UniProtKB-KW"/>
</dbReference>
<dbReference type="SUPFAM" id="SSF52540">
    <property type="entry name" value="P-loop containing nucleoside triphosphate hydrolases"/>
    <property type="match status" value="1"/>
</dbReference>
<evidence type="ECO:0000313" key="5">
    <source>
        <dbReference type="Proteomes" id="UP000075455"/>
    </source>
</evidence>
<dbReference type="InterPro" id="IPR027417">
    <property type="entry name" value="P-loop_NTPase"/>
</dbReference>
<keyword evidence="1" id="KW-0547">Nucleotide-binding</keyword>
<keyword evidence="2" id="KW-0067">ATP-binding</keyword>
<dbReference type="RefSeq" id="WP_061579351.1">
    <property type="nucleotide sequence ID" value="NZ_LQYS01000040.1"/>
</dbReference>
<evidence type="ECO:0000256" key="2">
    <source>
        <dbReference type="ARBA" id="ARBA00022840"/>
    </source>
</evidence>
<dbReference type="InterPro" id="IPR003593">
    <property type="entry name" value="AAA+_ATPase"/>
</dbReference>
<gene>
    <name evidence="4" type="ORF">B4119_2952</name>
</gene>
<name>A0A150LSC7_9BACL</name>
<evidence type="ECO:0000256" key="1">
    <source>
        <dbReference type="ARBA" id="ARBA00022741"/>
    </source>
</evidence>
<sequence length="234" mass="26368">MIEFERVTKKYGNVIALDDVSLSLEKGKIIGVLGANGSGKSTFLKLIAGLVFPTKGKVLVDGMEVTRKISGKVAYLSELDAYYDSFTVQDMLEFYASQFSDFHKEKAHDILEFMEIQPDKKIRQLSKGGRGRAKIAFTLAREAPILLMDEPLSGLDPMVRESIVKGLISFVDLERQTIVMTTHEIDEVEPLLDEAIFLRDGKVAERVHVDELRETSRDSVVNRLKKIYKGEERP</sequence>
<comment type="caution">
    <text evidence="4">The sequence shown here is derived from an EMBL/GenBank/DDBJ whole genome shotgun (WGS) entry which is preliminary data.</text>
</comment>
<dbReference type="InterPro" id="IPR003439">
    <property type="entry name" value="ABC_transporter-like_ATP-bd"/>
</dbReference>
<dbReference type="PATRIC" id="fig|81408.3.peg.3394"/>
<dbReference type="Gene3D" id="3.40.50.300">
    <property type="entry name" value="P-loop containing nucleotide triphosphate hydrolases"/>
    <property type="match status" value="1"/>
</dbReference>
<dbReference type="AlphaFoldDB" id="A0A150LSC7"/>
<evidence type="ECO:0000313" key="4">
    <source>
        <dbReference type="EMBL" id="KYD15178.1"/>
    </source>
</evidence>
<organism evidence="4 5">
    <name type="scientific">Saccharococcus caldoxylosilyticus</name>
    <dbReference type="NCBI Taxonomy" id="81408"/>
    <lineage>
        <taxon>Bacteria</taxon>
        <taxon>Bacillati</taxon>
        <taxon>Bacillota</taxon>
        <taxon>Bacilli</taxon>
        <taxon>Bacillales</taxon>
        <taxon>Anoxybacillaceae</taxon>
        <taxon>Saccharococcus</taxon>
    </lineage>
</organism>
<dbReference type="Proteomes" id="UP000075455">
    <property type="component" value="Unassembled WGS sequence"/>
</dbReference>
<feature type="domain" description="ABC transporter" evidence="3">
    <location>
        <begin position="2"/>
        <end position="225"/>
    </location>
</feature>
<dbReference type="EMBL" id="LQYS01000040">
    <property type="protein sequence ID" value="KYD15178.1"/>
    <property type="molecule type" value="Genomic_DNA"/>
</dbReference>
<dbReference type="GO" id="GO:0016887">
    <property type="term" value="F:ATP hydrolysis activity"/>
    <property type="evidence" value="ECO:0007669"/>
    <property type="project" value="InterPro"/>
</dbReference>
<evidence type="ECO:0000259" key="3">
    <source>
        <dbReference type="PROSITE" id="PS50893"/>
    </source>
</evidence>
<dbReference type="SMART" id="SM00382">
    <property type="entry name" value="AAA"/>
    <property type="match status" value="1"/>
</dbReference>
<dbReference type="PANTHER" id="PTHR43158:SF1">
    <property type="entry name" value="ABC TRANSPORTER, ATP-BINDING PROTEIN"/>
    <property type="match status" value="1"/>
</dbReference>